<evidence type="ECO:0000313" key="3">
    <source>
        <dbReference type="Proteomes" id="UP000724874"/>
    </source>
</evidence>
<protein>
    <submittedName>
        <fullName evidence="2">Uncharacterized protein</fullName>
    </submittedName>
</protein>
<feature type="transmembrane region" description="Helical" evidence="1">
    <location>
        <begin position="121"/>
        <end position="144"/>
    </location>
</feature>
<name>A0A9P5TIF4_GYMJU</name>
<feature type="non-terminal residue" evidence="2">
    <location>
        <position position="1"/>
    </location>
</feature>
<keyword evidence="3" id="KW-1185">Reference proteome</keyword>
<sequence>FYVYYGFIQLFFITVRSAINAVAGQLMWIDNRDAPGGPFVYYSTISGKWYGVCVTACAAISFAMTDGLLLYRCYIIYNANWRIVVLPCILYFGEIVMGILVPVEIGVSHTSFFAKPSTNFSIAWISLTCTLTTTMTGLIIGRILYVAYETRLATDYTGVISMLVESAAPLSVAGIAFAVCVAKGSLGFVPLADVWGALAVFSPQLIILRAAMGRAWSENTANE</sequence>
<dbReference type="OrthoDB" id="3351617at2759"/>
<feature type="transmembrane region" description="Helical" evidence="1">
    <location>
        <begin position="156"/>
        <end position="179"/>
    </location>
</feature>
<feature type="transmembrane region" description="Helical" evidence="1">
    <location>
        <begin position="49"/>
        <end position="71"/>
    </location>
</feature>
<gene>
    <name evidence="2" type="ORF">CPB84DRAFT_1656811</name>
</gene>
<accession>A0A9P5TIF4</accession>
<organism evidence="2 3">
    <name type="scientific">Gymnopilus junonius</name>
    <name type="common">Spectacular rustgill mushroom</name>
    <name type="synonym">Gymnopilus spectabilis subsp. junonius</name>
    <dbReference type="NCBI Taxonomy" id="109634"/>
    <lineage>
        <taxon>Eukaryota</taxon>
        <taxon>Fungi</taxon>
        <taxon>Dikarya</taxon>
        <taxon>Basidiomycota</taxon>
        <taxon>Agaricomycotina</taxon>
        <taxon>Agaricomycetes</taxon>
        <taxon>Agaricomycetidae</taxon>
        <taxon>Agaricales</taxon>
        <taxon>Agaricineae</taxon>
        <taxon>Hymenogastraceae</taxon>
        <taxon>Gymnopilus</taxon>
    </lineage>
</organism>
<proteinExistence type="predicted"/>
<keyword evidence="1" id="KW-0472">Membrane</keyword>
<dbReference type="AlphaFoldDB" id="A0A9P5TIF4"/>
<evidence type="ECO:0000313" key="2">
    <source>
        <dbReference type="EMBL" id="KAF8880098.1"/>
    </source>
</evidence>
<evidence type="ECO:0000256" key="1">
    <source>
        <dbReference type="SAM" id="Phobius"/>
    </source>
</evidence>
<feature type="transmembrane region" description="Helical" evidence="1">
    <location>
        <begin position="7"/>
        <end position="29"/>
    </location>
</feature>
<dbReference type="EMBL" id="JADNYJ010000143">
    <property type="protein sequence ID" value="KAF8880098.1"/>
    <property type="molecule type" value="Genomic_DNA"/>
</dbReference>
<feature type="non-terminal residue" evidence="2">
    <location>
        <position position="223"/>
    </location>
</feature>
<feature type="transmembrane region" description="Helical" evidence="1">
    <location>
        <begin position="83"/>
        <end position="101"/>
    </location>
</feature>
<reference evidence="2" key="1">
    <citation type="submission" date="2020-11" db="EMBL/GenBank/DDBJ databases">
        <authorList>
            <consortium name="DOE Joint Genome Institute"/>
            <person name="Ahrendt S."/>
            <person name="Riley R."/>
            <person name="Andreopoulos W."/>
            <person name="LaButti K."/>
            <person name="Pangilinan J."/>
            <person name="Ruiz-duenas F.J."/>
            <person name="Barrasa J.M."/>
            <person name="Sanchez-Garcia M."/>
            <person name="Camarero S."/>
            <person name="Miyauchi S."/>
            <person name="Serrano A."/>
            <person name="Linde D."/>
            <person name="Babiker R."/>
            <person name="Drula E."/>
            <person name="Ayuso-Fernandez I."/>
            <person name="Pacheco R."/>
            <person name="Padilla G."/>
            <person name="Ferreira P."/>
            <person name="Barriuso J."/>
            <person name="Kellner H."/>
            <person name="Castanera R."/>
            <person name="Alfaro M."/>
            <person name="Ramirez L."/>
            <person name="Pisabarro A.G."/>
            <person name="Kuo A."/>
            <person name="Tritt A."/>
            <person name="Lipzen A."/>
            <person name="He G."/>
            <person name="Yan M."/>
            <person name="Ng V."/>
            <person name="Cullen D."/>
            <person name="Martin F."/>
            <person name="Rosso M.-N."/>
            <person name="Henrissat B."/>
            <person name="Hibbett D."/>
            <person name="Martinez A.T."/>
            <person name="Grigoriev I.V."/>
        </authorList>
    </citation>
    <scope>NUCLEOTIDE SEQUENCE</scope>
    <source>
        <strain evidence="2">AH 44721</strain>
    </source>
</reference>
<dbReference type="Proteomes" id="UP000724874">
    <property type="component" value="Unassembled WGS sequence"/>
</dbReference>
<comment type="caution">
    <text evidence="2">The sequence shown here is derived from an EMBL/GenBank/DDBJ whole genome shotgun (WGS) entry which is preliminary data.</text>
</comment>
<keyword evidence="1" id="KW-1133">Transmembrane helix</keyword>
<keyword evidence="1" id="KW-0812">Transmembrane</keyword>
<feature type="transmembrane region" description="Helical" evidence="1">
    <location>
        <begin position="185"/>
        <end position="208"/>
    </location>
</feature>